<dbReference type="InterPro" id="IPR024078">
    <property type="entry name" value="LmbE-like_dom_sf"/>
</dbReference>
<evidence type="ECO:0000256" key="1">
    <source>
        <dbReference type="SAM" id="SignalP"/>
    </source>
</evidence>
<dbReference type="Proteomes" id="UP001501207">
    <property type="component" value="Unassembled WGS sequence"/>
</dbReference>
<protein>
    <submittedName>
        <fullName evidence="2">PIG-L family deacetylase</fullName>
    </submittedName>
</protein>
<keyword evidence="3" id="KW-1185">Reference proteome</keyword>
<feature type="signal peptide" evidence="1">
    <location>
        <begin position="1"/>
        <end position="20"/>
    </location>
</feature>
<organism evidence="2 3">
    <name type="scientific">Compostibacter hankyongensis</name>
    <dbReference type="NCBI Taxonomy" id="1007089"/>
    <lineage>
        <taxon>Bacteria</taxon>
        <taxon>Pseudomonadati</taxon>
        <taxon>Bacteroidota</taxon>
        <taxon>Chitinophagia</taxon>
        <taxon>Chitinophagales</taxon>
        <taxon>Chitinophagaceae</taxon>
        <taxon>Compostibacter</taxon>
    </lineage>
</organism>
<keyword evidence="1" id="KW-0732">Signal</keyword>
<dbReference type="RefSeq" id="WP_344976686.1">
    <property type="nucleotide sequence ID" value="NZ_BAABFN010000002.1"/>
</dbReference>
<dbReference type="Gene3D" id="3.40.50.10320">
    <property type="entry name" value="LmbE-like"/>
    <property type="match status" value="1"/>
</dbReference>
<dbReference type="PANTHER" id="PTHR12993:SF11">
    <property type="entry name" value="N-ACETYLGLUCOSAMINYL-PHOSPHATIDYLINOSITOL DE-N-ACETYLASE"/>
    <property type="match status" value="1"/>
</dbReference>
<accession>A0ABP8FKC6</accession>
<name>A0ABP8FKC6_9BACT</name>
<dbReference type="Pfam" id="PF02585">
    <property type="entry name" value="PIG-L"/>
    <property type="match status" value="1"/>
</dbReference>
<evidence type="ECO:0000313" key="3">
    <source>
        <dbReference type="Proteomes" id="UP001501207"/>
    </source>
</evidence>
<dbReference type="SUPFAM" id="SSF102588">
    <property type="entry name" value="LmbE-like"/>
    <property type="match status" value="1"/>
</dbReference>
<proteinExistence type="predicted"/>
<gene>
    <name evidence="2" type="ORF">GCM10023143_10870</name>
</gene>
<dbReference type="InterPro" id="IPR029062">
    <property type="entry name" value="Class_I_gatase-like"/>
</dbReference>
<comment type="caution">
    <text evidence="2">The sequence shown here is derived from an EMBL/GenBank/DDBJ whole genome shotgun (WGS) entry which is preliminary data.</text>
</comment>
<dbReference type="EMBL" id="BAABFN010000002">
    <property type="protein sequence ID" value="GAA4305547.1"/>
    <property type="molecule type" value="Genomic_DNA"/>
</dbReference>
<dbReference type="PANTHER" id="PTHR12993">
    <property type="entry name" value="N-ACETYLGLUCOSAMINYL-PHOSPHATIDYLINOSITOL DE-N-ACETYLASE-RELATED"/>
    <property type="match status" value="1"/>
</dbReference>
<evidence type="ECO:0000313" key="2">
    <source>
        <dbReference type="EMBL" id="GAA4305547.1"/>
    </source>
</evidence>
<dbReference type="SUPFAM" id="SSF52317">
    <property type="entry name" value="Class I glutamine amidotransferase-like"/>
    <property type="match status" value="1"/>
</dbReference>
<reference evidence="3" key="1">
    <citation type="journal article" date="2019" name="Int. J. Syst. Evol. Microbiol.">
        <title>The Global Catalogue of Microorganisms (GCM) 10K type strain sequencing project: providing services to taxonomists for standard genome sequencing and annotation.</title>
        <authorList>
            <consortium name="The Broad Institute Genomics Platform"/>
            <consortium name="The Broad Institute Genome Sequencing Center for Infectious Disease"/>
            <person name="Wu L."/>
            <person name="Ma J."/>
        </authorList>
    </citation>
    <scope>NUCLEOTIDE SEQUENCE [LARGE SCALE GENOMIC DNA]</scope>
    <source>
        <strain evidence="3">JCM 17664</strain>
    </source>
</reference>
<sequence>MQRHFLTLAFLILFATALRAQPLPERNAARIKQQLETLDVLGSVLYVGAHPDDENNQLLAWLVNEKKYRTAYLSLTRGDGGQNLIGDEQGEEMGAIRTEELLAARENDGALQFFTRANDFGFSKNAAEALKIWGHDRILADVVWVIRRFRPDIIICRFPEDSRAGHGHHWASAILAHEAFTAAADPSKFPEQLAYVQPWKARRVLWNTFNFGGNNTTAAGQFHIDAGGFNALLGKSYGEIAAESRSMHKSQGMGSSPSRGHRWEYFKTIAGDPPRKSLMDGVDIGWSRLKGGEQVDRLLKDVLAHFDVDDPARSVSGLLAVYKAVQALPEGYWKAEKQKALQAVILNCAGVWTEADAEGPYVTPGGTLQIQSRIMSQSDIPVTLQSVAFNGNVHKEGHKLTAHEEKTVTEQLTLPENTPVSQPYWLQEKHDPGYYHIGAQQLVGKPWNPAPAKVAWNITLQGVPFTVEQPVMYRYTDPVRGEVRQPLSVTPPVTADIRNGVYVFTDTASQAVYVRLRGFAGTSGKVQITVPEGFEALRNEIPFTLKAGEEQWVHFMIRPAAAVRENRHETLSIALSAGGKEYTRGIHEIRYDHIPAITLFPPATAAVVSMPLRISGRNIGYIMGAGDKVPDALRQVGYRVTLLTDAQLSSGDLQSFDAIVTGVRAYNTREVLRNTQSRLLEYVKNGGTLVVQYNTNSRLVTDQLGPYPLSLSRDRVTDETAPVAFLKPDAAVLNTPNRIGPADFNDWIQERGLYFAGDADSHYQKPLSMHDPGEDPLDGSLLVTGYGKGKYVYTSLDFFRELPAGIPGAFRLFANLLSQEK</sequence>
<feature type="chain" id="PRO_5045712527" evidence="1">
    <location>
        <begin position="21"/>
        <end position="821"/>
    </location>
</feature>
<dbReference type="InterPro" id="IPR003737">
    <property type="entry name" value="GlcNAc_PI_deacetylase-related"/>
</dbReference>